<organism evidence="2">
    <name type="scientific">Fundidesulfovibrio putealis</name>
    <dbReference type="NCBI Taxonomy" id="270496"/>
    <lineage>
        <taxon>Bacteria</taxon>
        <taxon>Pseudomonadati</taxon>
        <taxon>Thermodesulfobacteriota</taxon>
        <taxon>Desulfovibrionia</taxon>
        <taxon>Desulfovibrionales</taxon>
        <taxon>Desulfovibrionaceae</taxon>
        <taxon>Fundidesulfovibrio</taxon>
    </lineage>
</organism>
<sequence length="513" mass="55618">MPSPRPPRRPRIRDELGLPKSLPDGHRVLRPSVAGRWLVLGLGPDPAGLAAVLAGPGGLPPGAVSFMECPDFAAQCPPEWRASIPADWTALPPHNDTAHAPDLSALARLWADPGVGVALYSGAQRLFPDFWGPVLAALALPDPAILPGKSGRTVLLPQGAGTLLTRELSLAFSQAGFAVEDPAETPLEHALRQGAPELFFSVNFAGLDDHGQGYHLLRRAGTRVATWLVDNPFHALSRLKSRFWQRMPLFVTDASFLPLLRAHGARDVHHLPLAAGQHFFDATPDRPDLEGRLLFVGRSAFPGREDFFAGEILPPDTLRQALAMLEAGERPDFLWWTRTLNLDALWPGKAVRRAGLGAEECGQALRARVIEAASRAGRLSVCGDDAWRDLAAGHYALLPPVDYYGPLAGMYASARCVLGATSPLLPAGLTQRHFDVWAAGGCLLSDATPGLELFPRELIEPITYRAPADIPHALARLERDRQGLTTAWRERIARDHTYDRRVALVLDALSDGD</sequence>
<reference evidence="2" key="1">
    <citation type="journal article" date="2020" name="mSystems">
        <title>Genome- and Community-Level Interaction Insights into Carbon Utilization and Element Cycling Functions of Hydrothermarchaeota in Hydrothermal Sediment.</title>
        <authorList>
            <person name="Zhou Z."/>
            <person name="Liu Y."/>
            <person name="Xu W."/>
            <person name="Pan J."/>
            <person name="Luo Z.H."/>
            <person name="Li M."/>
        </authorList>
    </citation>
    <scope>NUCLEOTIDE SEQUENCE [LARGE SCALE GENOMIC DNA]</scope>
    <source>
        <strain evidence="2">SpSt-413</strain>
    </source>
</reference>
<feature type="domain" description="Spore protein YkvP/CgeB glycosyl transferase-like" evidence="1">
    <location>
        <begin position="367"/>
        <end position="506"/>
    </location>
</feature>
<dbReference type="InterPro" id="IPR055259">
    <property type="entry name" value="YkvP/CgeB_Glyco_trans-like"/>
</dbReference>
<gene>
    <name evidence="2" type="ORF">ENR59_02460</name>
</gene>
<evidence type="ECO:0000313" key="2">
    <source>
        <dbReference type="EMBL" id="HGG91800.1"/>
    </source>
</evidence>
<comment type="caution">
    <text evidence="2">The sequence shown here is derived from an EMBL/GenBank/DDBJ whole genome shotgun (WGS) entry which is preliminary data.</text>
</comment>
<accession>A0A7C3W8E2</accession>
<name>A0A7C3W8E2_9BACT</name>
<dbReference type="AlphaFoldDB" id="A0A7C3W8E2"/>
<dbReference type="GO" id="GO:0016740">
    <property type="term" value="F:transferase activity"/>
    <property type="evidence" value="ECO:0007669"/>
    <property type="project" value="UniProtKB-KW"/>
</dbReference>
<keyword evidence="2" id="KW-0808">Transferase</keyword>
<protein>
    <submittedName>
        <fullName evidence="2">Glycosyl transferase family 1</fullName>
    </submittedName>
</protein>
<dbReference type="Pfam" id="PF13524">
    <property type="entry name" value="Glyco_trans_1_2"/>
    <property type="match status" value="1"/>
</dbReference>
<dbReference type="EMBL" id="DSRP01000172">
    <property type="protein sequence ID" value="HGG91800.1"/>
    <property type="molecule type" value="Genomic_DNA"/>
</dbReference>
<proteinExistence type="predicted"/>
<evidence type="ECO:0000259" key="1">
    <source>
        <dbReference type="Pfam" id="PF13524"/>
    </source>
</evidence>